<evidence type="ECO:0000256" key="1">
    <source>
        <dbReference type="SAM" id="MobiDB-lite"/>
    </source>
</evidence>
<gene>
    <name evidence="2" type="ORF">CXK93_12230</name>
</gene>
<comment type="caution">
    <text evidence="2">The sequence shown here is derived from an EMBL/GenBank/DDBJ whole genome shotgun (WGS) entry which is preliminary data.</text>
</comment>
<dbReference type="Proteomes" id="UP000236021">
    <property type="component" value="Unassembled WGS sequence"/>
</dbReference>
<protein>
    <recommendedName>
        <fullName evidence="4">DUF1654 domain-containing protein</fullName>
    </recommendedName>
</protein>
<dbReference type="RefSeq" id="WP_102857032.1">
    <property type="nucleotide sequence ID" value="NZ_JAMOHT010000026.1"/>
</dbReference>
<keyword evidence="3" id="KW-1185">Reference proteome</keyword>
<evidence type="ECO:0008006" key="4">
    <source>
        <dbReference type="Google" id="ProtNLM"/>
    </source>
</evidence>
<evidence type="ECO:0000313" key="2">
    <source>
        <dbReference type="EMBL" id="PNF85031.1"/>
    </source>
</evidence>
<feature type="region of interest" description="Disordered" evidence="1">
    <location>
        <begin position="28"/>
        <end position="47"/>
    </location>
</feature>
<dbReference type="EMBL" id="POUI01000002">
    <property type="protein sequence ID" value="PNF85031.1"/>
    <property type="molecule type" value="Genomic_DNA"/>
</dbReference>
<sequence length="95" mass="10866">MQGPASFTHPSQLSTYHRLVRRVKRTMTTPRAQRECQANLAPQQDDRPEDWERLLDEIQQSDGVAMTKRPDGSVHVRWRSIDASLCTCSTSNLLT</sequence>
<organism evidence="2 3">
    <name type="scientific">Stutzerimonas decontaminans</name>
    <dbReference type="NCBI Taxonomy" id="3022791"/>
    <lineage>
        <taxon>Bacteria</taxon>
        <taxon>Pseudomonadati</taxon>
        <taxon>Pseudomonadota</taxon>
        <taxon>Gammaproteobacteria</taxon>
        <taxon>Pseudomonadales</taxon>
        <taxon>Pseudomonadaceae</taxon>
        <taxon>Stutzerimonas</taxon>
    </lineage>
</organism>
<name>A0ABX4W0K3_9GAMM</name>
<dbReference type="Pfam" id="PF07867">
    <property type="entry name" value="DUF1654"/>
    <property type="match status" value="1"/>
</dbReference>
<accession>A0ABX4W0K3</accession>
<evidence type="ECO:0000313" key="3">
    <source>
        <dbReference type="Proteomes" id="UP000236021"/>
    </source>
</evidence>
<dbReference type="InterPro" id="IPR012449">
    <property type="entry name" value="Phage_F116_Orf28"/>
</dbReference>
<reference evidence="2 3" key="1">
    <citation type="submission" date="2018-01" db="EMBL/GenBank/DDBJ databases">
        <title>Denitrification phenotypes of diverse strains of Pseudomonas stutzeri.</title>
        <authorList>
            <person name="Milligan D.A."/>
            <person name="Bergaust L."/>
            <person name="Bakken L.R."/>
            <person name="Frostegard A."/>
        </authorList>
    </citation>
    <scope>NUCLEOTIDE SEQUENCE [LARGE SCALE GENOMIC DNA]</scope>
    <source>
        <strain evidence="2 3">ST27MN3</strain>
    </source>
</reference>
<proteinExistence type="predicted"/>